<keyword evidence="2 3" id="KW-0040">ANK repeat</keyword>
<dbReference type="EMBL" id="OZ019906">
    <property type="protein sequence ID" value="CAK9203894.1"/>
    <property type="molecule type" value="Genomic_DNA"/>
</dbReference>
<dbReference type="Pfam" id="PF12796">
    <property type="entry name" value="Ank_2"/>
    <property type="match status" value="2"/>
</dbReference>
<dbReference type="SUPFAM" id="SSF52047">
    <property type="entry name" value="RNI-like"/>
    <property type="match status" value="1"/>
</dbReference>
<dbReference type="InterPro" id="IPR036770">
    <property type="entry name" value="Ankyrin_rpt-contain_sf"/>
</dbReference>
<dbReference type="SUPFAM" id="SSF48403">
    <property type="entry name" value="Ankyrin repeat"/>
    <property type="match status" value="1"/>
</dbReference>
<evidence type="ECO:0000256" key="3">
    <source>
        <dbReference type="PROSITE-ProRule" id="PRU00023"/>
    </source>
</evidence>
<feature type="compositionally biased region" description="Polar residues" evidence="4">
    <location>
        <begin position="775"/>
        <end position="785"/>
    </location>
</feature>
<organism evidence="5 6">
    <name type="scientific">Sphagnum troendelagicum</name>
    <dbReference type="NCBI Taxonomy" id="128251"/>
    <lineage>
        <taxon>Eukaryota</taxon>
        <taxon>Viridiplantae</taxon>
        <taxon>Streptophyta</taxon>
        <taxon>Embryophyta</taxon>
        <taxon>Bryophyta</taxon>
        <taxon>Sphagnophytina</taxon>
        <taxon>Sphagnopsida</taxon>
        <taxon>Sphagnales</taxon>
        <taxon>Sphagnaceae</taxon>
        <taxon>Sphagnum</taxon>
    </lineage>
</organism>
<proteinExistence type="predicted"/>
<evidence type="ECO:0008006" key="7">
    <source>
        <dbReference type="Google" id="ProtNLM"/>
    </source>
</evidence>
<dbReference type="PROSITE" id="PS50297">
    <property type="entry name" value="ANK_REP_REGION"/>
    <property type="match status" value="3"/>
</dbReference>
<gene>
    <name evidence="5" type="ORF">CSSPTR1EN2_LOCUS7114</name>
</gene>
<evidence type="ECO:0000313" key="6">
    <source>
        <dbReference type="Proteomes" id="UP001497512"/>
    </source>
</evidence>
<dbReference type="PROSITE" id="PS50088">
    <property type="entry name" value="ANK_REPEAT"/>
    <property type="match status" value="3"/>
</dbReference>
<feature type="repeat" description="ANK" evidence="3">
    <location>
        <begin position="684"/>
        <end position="716"/>
    </location>
</feature>
<accession>A0ABP0TSN0</accession>
<dbReference type="SMART" id="SM00248">
    <property type="entry name" value="ANK"/>
    <property type="match status" value="4"/>
</dbReference>
<dbReference type="Gene3D" id="3.80.10.10">
    <property type="entry name" value="Ribonuclease Inhibitor"/>
    <property type="match status" value="1"/>
</dbReference>
<feature type="region of interest" description="Disordered" evidence="4">
    <location>
        <begin position="746"/>
        <end position="785"/>
    </location>
</feature>
<dbReference type="Pfam" id="PF00023">
    <property type="entry name" value="Ank"/>
    <property type="match status" value="1"/>
</dbReference>
<dbReference type="PANTHER" id="PTHR24171">
    <property type="entry name" value="ANKYRIN REPEAT DOMAIN-CONTAINING PROTEIN 39-RELATED"/>
    <property type="match status" value="1"/>
</dbReference>
<dbReference type="InterPro" id="IPR032675">
    <property type="entry name" value="LRR_dom_sf"/>
</dbReference>
<evidence type="ECO:0000256" key="1">
    <source>
        <dbReference type="ARBA" id="ARBA00022737"/>
    </source>
</evidence>
<keyword evidence="6" id="KW-1185">Reference proteome</keyword>
<dbReference type="Gene3D" id="1.25.40.20">
    <property type="entry name" value="Ankyrin repeat-containing domain"/>
    <property type="match status" value="2"/>
</dbReference>
<feature type="repeat" description="ANK" evidence="3">
    <location>
        <begin position="496"/>
        <end position="528"/>
    </location>
</feature>
<evidence type="ECO:0000256" key="4">
    <source>
        <dbReference type="SAM" id="MobiDB-lite"/>
    </source>
</evidence>
<protein>
    <recommendedName>
        <fullName evidence="7">Ankyrin</fullName>
    </recommendedName>
</protein>
<keyword evidence="1" id="KW-0677">Repeat</keyword>
<feature type="compositionally biased region" description="Basic residues" evidence="4">
    <location>
        <begin position="651"/>
        <end position="660"/>
    </location>
</feature>
<evidence type="ECO:0000313" key="5">
    <source>
        <dbReference type="EMBL" id="CAK9203894.1"/>
    </source>
</evidence>
<evidence type="ECO:0000256" key="2">
    <source>
        <dbReference type="ARBA" id="ARBA00023043"/>
    </source>
</evidence>
<dbReference type="InterPro" id="IPR002110">
    <property type="entry name" value="Ankyrin_rpt"/>
</dbReference>
<sequence length="908" mass="95870">MTKAFSSVGLLAPPEGLLQALTTEREKDGGTLITDLPAVVLGSILCQIDDPVDAAAAVCASRYFWALSLTAPFHLRLRPRHFEDNIANSDDSSQSRYGAQTVGAWTRAALSGIRKYMPATQELDLAGCPVIDDDVAAVLTDLRSLECLVLDGCQKLTSAVADALAVSVRSGPRALSLQRCYRLGPIAAGNLLAAAAADRSKLQCILLSHLDRLEFPRDSLSLDMQHNEAEDVINTKLELGKTIGNVNTGAGLHLLALHNCGGIGASELAAVAMTCPLLELLLLGGSVEGLGLCRPEALQQEKAAAAASALVQTTEALTRIRVLEITFFTSAVTQAVREQDQKGIQVWDLCDEGSVAAAAAMVVGLKRLGQNSAVSVRSPLECTLGASTLVKKISTNMREQFEEDVLKSPKYLGSGSMPYHNVSGGGKTGTCFSFPQSEDRWESSAEDVMLVLRAAANCSDIRRRTPLHVAAIRGDVSMTAGLLSIGAAAKGTKDSAGATALFVAAECGHAYVCELLLQGGADVLASNRAGETPLYIAALRGHSAAVGIMLAHCHEHGVNWQDADVYGDGWTPLMAATVADRQDVGKVLLWAAGAPLGTGSHPEGEPVTTGADVAHFVDSDKLNDQEPSMTGKQTCKQGLESTDCSTTQPKGKSKKKSRRGGGRDGSSVLALRPPPQLLDAQNRYGQTALHIAARRASVWFVANLLSAGASLDVRDAYGMRAIDIAHRKSHAVVADILKQWESVQHKKMGTPPTGSTLSCPAALGPSEKGKKISKGNLSSSNPSKVTSSQAIFYPSSDMTRASSCYCPSCCSSNCNREVVCSETAPVTGLQGIWSKPYSCGESQGPSTGVAHEMFKGTEDLEGNVLDVVQETGLKSNASEGHRSIQSYWRGRGTRRRVFSEGRISSSTS</sequence>
<name>A0ABP0TSN0_9BRYO</name>
<feature type="region of interest" description="Disordered" evidence="4">
    <location>
        <begin position="621"/>
        <end position="673"/>
    </location>
</feature>
<reference evidence="5" key="1">
    <citation type="submission" date="2024-02" db="EMBL/GenBank/DDBJ databases">
        <authorList>
            <consortium name="ELIXIR-Norway"/>
            <consortium name="Elixir Norway"/>
        </authorList>
    </citation>
    <scope>NUCLEOTIDE SEQUENCE</scope>
</reference>
<feature type="repeat" description="ANK" evidence="3">
    <location>
        <begin position="462"/>
        <end position="494"/>
    </location>
</feature>
<feature type="compositionally biased region" description="Polar residues" evidence="4">
    <location>
        <begin position="625"/>
        <end position="649"/>
    </location>
</feature>
<dbReference type="Proteomes" id="UP001497512">
    <property type="component" value="Chromosome 14"/>
</dbReference>